<evidence type="ECO:0000313" key="2">
    <source>
        <dbReference type="Proteomes" id="UP001054821"/>
    </source>
</evidence>
<name>A0AAD5F1P0_PRUDU</name>
<accession>A0AAD5F1P0</accession>
<gene>
    <name evidence="1" type="ORF">L3X38_003308</name>
</gene>
<evidence type="ECO:0000313" key="1">
    <source>
        <dbReference type="EMBL" id="KAI5350417.1"/>
    </source>
</evidence>
<dbReference type="AlphaFoldDB" id="A0AAD5F1P0"/>
<protein>
    <submittedName>
        <fullName evidence="1">Uncharacterized protein</fullName>
    </submittedName>
</protein>
<sequence>MFMNIEINQIEQQKNSSCWQEGSLGFEVTVWRRQAWCAIWARARRGTGPWCATWAAQEEKLRCVALGLRWSICWAFMPAGLEKWAY</sequence>
<proteinExistence type="predicted"/>
<keyword evidence="2" id="KW-1185">Reference proteome</keyword>
<reference evidence="1 2" key="1">
    <citation type="journal article" date="2022" name="G3 (Bethesda)">
        <title>Whole-genome sequence and methylome profiling of the almond [Prunus dulcis (Mill.) D.A. Webb] cultivar 'Nonpareil'.</title>
        <authorList>
            <person name="D'Amico-Willman K.M."/>
            <person name="Ouma W.Z."/>
            <person name="Meulia T."/>
            <person name="Sideli G.M."/>
            <person name="Gradziel T.M."/>
            <person name="Fresnedo-Ramirez J."/>
        </authorList>
    </citation>
    <scope>NUCLEOTIDE SEQUENCE [LARGE SCALE GENOMIC DNA]</scope>
    <source>
        <strain evidence="1">Clone GOH B32 T37-40</strain>
    </source>
</reference>
<dbReference type="Proteomes" id="UP001054821">
    <property type="component" value="Chromosome 1"/>
</dbReference>
<organism evidence="1 2">
    <name type="scientific">Prunus dulcis</name>
    <name type="common">Almond</name>
    <name type="synonym">Amygdalus dulcis</name>
    <dbReference type="NCBI Taxonomy" id="3755"/>
    <lineage>
        <taxon>Eukaryota</taxon>
        <taxon>Viridiplantae</taxon>
        <taxon>Streptophyta</taxon>
        <taxon>Embryophyta</taxon>
        <taxon>Tracheophyta</taxon>
        <taxon>Spermatophyta</taxon>
        <taxon>Magnoliopsida</taxon>
        <taxon>eudicotyledons</taxon>
        <taxon>Gunneridae</taxon>
        <taxon>Pentapetalae</taxon>
        <taxon>rosids</taxon>
        <taxon>fabids</taxon>
        <taxon>Rosales</taxon>
        <taxon>Rosaceae</taxon>
        <taxon>Amygdaloideae</taxon>
        <taxon>Amygdaleae</taxon>
        <taxon>Prunus</taxon>
    </lineage>
</organism>
<comment type="caution">
    <text evidence="1">The sequence shown here is derived from an EMBL/GenBank/DDBJ whole genome shotgun (WGS) entry which is preliminary data.</text>
</comment>
<dbReference type="EMBL" id="JAJFAZ020000001">
    <property type="protein sequence ID" value="KAI5350417.1"/>
    <property type="molecule type" value="Genomic_DNA"/>
</dbReference>